<dbReference type="InterPro" id="IPR050832">
    <property type="entry name" value="Bact_Acetyltransf"/>
</dbReference>
<name>A0A7Y9E3W1_9ACTN</name>
<dbReference type="EC" id="2.3.1.267" evidence="4"/>
<feature type="domain" description="N-acetyltransferase" evidence="3">
    <location>
        <begin position="10"/>
        <end position="156"/>
    </location>
</feature>
<dbReference type="InterPro" id="IPR016181">
    <property type="entry name" value="Acyl_CoA_acyltransferase"/>
</dbReference>
<dbReference type="Proteomes" id="UP000535511">
    <property type="component" value="Unassembled WGS sequence"/>
</dbReference>
<evidence type="ECO:0000313" key="4">
    <source>
        <dbReference type="EMBL" id="NYD40758.1"/>
    </source>
</evidence>
<dbReference type="PROSITE" id="PS51186">
    <property type="entry name" value="GNAT"/>
    <property type="match status" value="1"/>
</dbReference>
<dbReference type="Pfam" id="PF00583">
    <property type="entry name" value="Acetyltransf_1"/>
    <property type="match status" value="1"/>
</dbReference>
<organism evidence="4 5">
    <name type="scientific">Nocardioides panaciterrulae</name>
    <dbReference type="NCBI Taxonomy" id="661492"/>
    <lineage>
        <taxon>Bacteria</taxon>
        <taxon>Bacillati</taxon>
        <taxon>Actinomycetota</taxon>
        <taxon>Actinomycetes</taxon>
        <taxon>Propionibacteriales</taxon>
        <taxon>Nocardioidaceae</taxon>
        <taxon>Nocardioides</taxon>
    </lineage>
</organism>
<dbReference type="GO" id="GO:0008999">
    <property type="term" value="F:protein-N-terminal-alanine acetyltransferase activity"/>
    <property type="evidence" value="ECO:0007669"/>
    <property type="project" value="UniProtKB-EC"/>
</dbReference>
<evidence type="ECO:0000313" key="5">
    <source>
        <dbReference type="Proteomes" id="UP000535511"/>
    </source>
</evidence>
<dbReference type="RefSeq" id="WP_179662597.1">
    <property type="nucleotide sequence ID" value="NZ_JACCBG010000001.1"/>
</dbReference>
<comment type="caution">
    <text evidence="4">The sequence shown here is derived from an EMBL/GenBank/DDBJ whole genome shotgun (WGS) entry which is preliminary data.</text>
</comment>
<dbReference type="EMBL" id="JACCBG010000001">
    <property type="protein sequence ID" value="NYD40758.1"/>
    <property type="molecule type" value="Genomic_DNA"/>
</dbReference>
<dbReference type="NCBIfam" id="TIGR01575">
    <property type="entry name" value="rimI"/>
    <property type="match status" value="1"/>
</dbReference>
<keyword evidence="1 4" id="KW-0808">Transferase</keyword>
<keyword evidence="2 4" id="KW-0012">Acyltransferase</keyword>
<proteinExistence type="predicted"/>
<accession>A0A7Y9E3W1</accession>
<reference evidence="4 5" key="1">
    <citation type="submission" date="2020-07" db="EMBL/GenBank/DDBJ databases">
        <title>Sequencing the genomes of 1000 actinobacteria strains.</title>
        <authorList>
            <person name="Klenk H.-P."/>
        </authorList>
    </citation>
    <scope>NUCLEOTIDE SEQUENCE [LARGE SCALE GENOMIC DNA]</scope>
    <source>
        <strain evidence="4 5">DSM 21350</strain>
    </source>
</reference>
<dbReference type="InterPro" id="IPR006464">
    <property type="entry name" value="AcTrfase_RimI/Ard1"/>
</dbReference>
<keyword evidence="5" id="KW-1185">Reference proteome</keyword>
<dbReference type="SUPFAM" id="SSF55729">
    <property type="entry name" value="Acyl-CoA N-acyltransferases (Nat)"/>
    <property type="match status" value="1"/>
</dbReference>
<dbReference type="PANTHER" id="PTHR43877">
    <property type="entry name" value="AMINOALKYLPHOSPHONATE N-ACETYLTRANSFERASE-RELATED-RELATED"/>
    <property type="match status" value="1"/>
</dbReference>
<evidence type="ECO:0000256" key="1">
    <source>
        <dbReference type="ARBA" id="ARBA00022679"/>
    </source>
</evidence>
<gene>
    <name evidence="4" type="ORF">BJZ21_000841</name>
</gene>
<dbReference type="AlphaFoldDB" id="A0A7Y9E3W1"/>
<evidence type="ECO:0000256" key="2">
    <source>
        <dbReference type="ARBA" id="ARBA00023315"/>
    </source>
</evidence>
<dbReference type="InterPro" id="IPR000182">
    <property type="entry name" value="GNAT_dom"/>
</dbReference>
<dbReference type="Gene3D" id="3.40.630.30">
    <property type="match status" value="1"/>
</dbReference>
<dbReference type="CDD" id="cd04301">
    <property type="entry name" value="NAT_SF"/>
    <property type="match status" value="1"/>
</dbReference>
<sequence>MTPGTAPGTARVRDAAPADAAAVAGLEQRNLGIDAWSEGLVAEAVANRLPTLRVLVAEAEEQVVGFAVASIVAGTAELQRIAVDRAHRRSGLAGALLARVRELAVDGGADRLLLEVREDNAGAIAFYETQGFGEVGRRRRYYKDGATAVVLALGLPRTELA</sequence>
<evidence type="ECO:0000259" key="3">
    <source>
        <dbReference type="PROSITE" id="PS51186"/>
    </source>
</evidence>
<protein>
    <submittedName>
        <fullName evidence="4">Ribosomal-protein-alanine N-acetyltransferase</fullName>
        <ecNumber evidence="4">2.3.1.267</ecNumber>
    </submittedName>
</protein>